<gene>
    <name evidence="2" type="ORF">DL238_13905</name>
</gene>
<feature type="transmembrane region" description="Helical" evidence="1">
    <location>
        <begin position="14"/>
        <end position="35"/>
    </location>
</feature>
<dbReference type="EMBL" id="QRBB01000002">
    <property type="protein sequence ID" value="RDS75790.1"/>
    <property type="molecule type" value="Genomic_DNA"/>
</dbReference>
<proteinExistence type="predicted"/>
<dbReference type="AlphaFoldDB" id="A0A395LME1"/>
<evidence type="ECO:0000313" key="2">
    <source>
        <dbReference type="EMBL" id="RDS75790.1"/>
    </source>
</evidence>
<evidence type="ECO:0000256" key="1">
    <source>
        <dbReference type="SAM" id="Phobius"/>
    </source>
</evidence>
<keyword evidence="3" id="KW-1185">Reference proteome</keyword>
<evidence type="ECO:0000313" key="3">
    <source>
        <dbReference type="Proteomes" id="UP000254101"/>
    </source>
</evidence>
<organism evidence="2 3">
    <name type="scientific">Alteriqipengyuania lutimaris</name>
    <dbReference type="NCBI Taxonomy" id="1538146"/>
    <lineage>
        <taxon>Bacteria</taxon>
        <taxon>Pseudomonadati</taxon>
        <taxon>Pseudomonadota</taxon>
        <taxon>Alphaproteobacteria</taxon>
        <taxon>Sphingomonadales</taxon>
        <taxon>Erythrobacteraceae</taxon>
        <taxon>Alteriqipengyuania</taxon>
    </lineage>
</organism>
<reference evidence="2 3" key="1">
    <citation type="submission" date="2018-07" db="EMBL/GenBank/DDBJ databases">
        <title>Erythrobacter nanhaiensis sp. nov., a novel member of the genus Erythrobacter isolated from the South China Sea.</title>
        <authorList>
            <person name="Chen X."/>
            <person name="Liu J."/>
        </authorList>
    </citation>
    <scope>NUCLEOTIDE SEQUENCE [LARGE SCALE GENOMIC DNA]</scope>
    <source>
        <strain evidence="2 3">S-5</strain>
    </source>
</reference>
<protein>
    <submittedName>
        <fullName evidence="2">TIGR04222 domain-containing membrane protein</fullName>
    </submittedName>
</protein>
<keyword evidence="1" id="KW-1133">Transmembrane helix</keyword>
<dbReference type="NCBIfam" id="TIGR04222">
    <property type="entry name" value="near_uncomplex"/>
    <property type="match status" value="1"/>
</dbReference>
<dbReference type="InterPro" id="IPR026467">
    <property type="entry name" value="Ser/Gly_Cys_C_dom"/>
</dbReference>
<feature type="transmembrane region" description="Helical" evidence="1">
    <location>
        <begin position="172"/>
        <end position="191"/>
    </location>
</feature>
<keyword evidence="1" id="KW-0812">Transmembrane</keyword>
<name>A0A395LME1_9SPHN</name>
<feature type="transmembrane region" description="Helical" evidence="1">
    <location>
        <begin position="141"/>
        <end position="160"/>
    </location>
</feature>
<accession>A0A395LME1</accession>
<dbReference type="Proteomes" id="UP000254101">
    <property type="component" value="Unassembled WGS sequence"/>
</dbReference>
<dbReference type="OrthoDB" id="8232804at2"/>
<sequence length="276" mass="28535">MDFGLAQYDARDFLVLYSALVVLGWVLALVVPMILRPVGEPGVPADAGQYAALASGKSRYAEAMMAGLLASGRLALEGKTFHVRARDGADGRAGGGAETRLMSLGDSFSWNTFVRAIDGGYRKDRDALIEAGLLTRSGEALSVRLMAAVPMILIVLLGLYRLQAGRAEGEPVAILAVLIVLGLVVIGWRLLSGLRRTREGIRVLKDAREENVGLKRAPMNDQMALGVAIFGTAVLAGTPLDPLHAMRHGGGDAGYAGDGGDGGSGCSGGGCGGCGG</sequence>
<comment type="caution">
    <text evidence="2">The sequence shown here is derived from an EMBL/GenBank/DDBJ whole genome shotgun (WGS) entry which is preliminary data.</text>
</comment>
<keyword evidence="1" id="KW-0472">Membrane</keyword>